<dbReference type="RefSeq" id="WP_091332449.1">
    <property type="nucleotide sequence ID" value="NZ_FNOW01000007.1"/>
</dbReference>
<proteinExistence type="inferred from homology"/>
<protein>
    <recommendedName>
        <fullName evidence="2">Protein-L-isoaspartate O-methyltransferase</fullName>
    </recommendedName>
    <alternativeName>
        <fullName evidence="3">Protein L-isoaspartyl methyltransferase</fullName>
    </alternativeName>
</protein>
<dbReference type="PANTHER" id="PTHR11579:SF18">
    <property type="entry name" value="PROTEIN-L-ISOASPARTATE O-METHYLTRANSFERASE"/>
    <property type="match status" value="1"/>
</dbReference>
<evidence type="ECO:0000313" key="5">
    <source>
        <dbReference type="Proteomes" id="UP000198672"/>
    </source>
</evidence>
<dbReference type="InterPro" id="IPR029063">
    <property type="entry name" value="SAM-dependent_MTases_sf"/>
</dbReference>
<dbReference type="STRING" id="61595.SAMN05421644_10754"/>
<dbReference type="CDD" id="cd02440">
    <property type="entry name" value="AdoMet_MTases"/>
    <property type="match status" value="1"/>
</dbReference>
<dbReference type="SUPFAM" id="SSF53335">
    <property type="entry name" value="S-adenosyl-L-methionine-dependent methyltransferases"/>
    <property type="match status" value="1"/>
</dbReference>
<keyword evidence="4" id="KW-0489">Methyltransferase</keyword>
<dbReference type="Gene3D" id="3.40.50.150">
    <property type="entry name" value="Vaccinia Virus protein VP39"/>
    <property type="match status" value="1"/>
</dbReference>
<accession>A0A1H3D066</accession>
<organism evidence="4 5">
    <name type="scientific">Allochromatium warmingii</name>
    <name type="common">Chromatium warmingii</name>
    <dbReference type="NCBI Taxonomy" id="61595"/>
    <lineage>
        <taxon>Bacteria</taxon>
        <taxon>Pseudomonadati</taxon>
        <taxon>Pseudomonadota</taxon>
        <taxon>Gammaproteobacteria</taxon>
        <taxon>Chromatiales</taxon>
        <taxon>Chromatiaceae</taxon>
        <taxon>Allochromatium</taxon>
    </lineage>
</organism>
<evidence type="ECO:0000313" key="4">
    <source>
        <dbReference type="EMBL" id="SDX59079.1"/>
    </source>
</evidence>
<dbReference type="InterPro" id="IPR000682">
    <property type="entry name" value="PCMT"/>
</dbReference>
<dbReference type="Proteomes" id="UP000198672">
    <property type="component" value="Unassembled WGS sequence"/>
</dbReference>
<evidence type="ECO:0000256" key="2">
    <source>
        <dbReference type="ARBA" id="ARBA00013346"/>
    </source>
</evidence>
<dbReference type="GO" id="GO:0004719">
    <property type="term" value="F:protein-L-isoaspartate (D-aspartate) O-methyltransferase activity"/>
    <property type="evidence" value="ECO:0007669"/>
    <property type="project" value="InterPro"/>
</dbReference>
<dbReference type="OrthoDB" id="9810066at2"/>
<dbReference type="PANTHER" id="PTHR11579">
    <property type="entry name" value="PROTEIN-L-ISOASPARTATE O-METHYLTRANSFERASE"/>
    <property type="match status" value="1"/>
</dbReference>
<gene>
    <name evidence="4" type="ORF">SAMN05421644_10754</name>
</gene>
<dbReference type="Pfam" id="PF01135">
    <property type="entry name" value="PCMT"/>
    <property type="match status" value="1"/>
</dbReference>
<dbReference type="AlphaFoldDB" id="A0A1H3D066"/>
<name>A0A1H3D066_ALLWA</name>
<dbReference type="GO" id="GO:0032259">
    <property type="term" value="P:methylation"/>
    <property type="evidence" value="ECO:0007669"/>
    <property type="project" value="UniProtKB-KW"/>
</dbReference>
<evidence type="ECO:0000256" key="3">
    <source>
        <dbReference type="ARBA" id="ARBA00030757"/>
    </source>
</evidence>
<dbReference type="GO" id="GO:0005737">
    <property type="term" value="C:cytoplasm"/>
    <property type="evidence" value="ECO:0007669"/>
    <property type="project" value="TreeGrafter"/>
</dbReference>
<sequence>MANSSDLARFNMIQQQIRPWGVLDDRVLEVMGALEREQFVPDAYRALAYADLEIPNANGSLMLAPKLVGHLLQALAVAPGQRVLEIGTGSGYVAACLSRLGARVISLELDAAQAELARSRLAALKCDWVEVREGDGLAGAVSGGPFDAIAVKGSLPTEDALPQLCEQLNIGGRLFCILGTAPAMECVRITRAGRDSYQRESLFEFTVPPLRNAPEAAGFVF</sequence>
<comment type="similarity">
    <text evidence="1">Belongs to the methyltransferase superfamily. L-isoaspartyl/D-aspartyl protein methyltransferase family.</text>
</comment>
<keyword evidence="4" id="KW-0808">Transferase</keyword>
<keyword evidence="5" id="KW-1185">Reference proteome</keyword>
<reference evidence="5" key="1">
    <citation type="submission" date="2016-10" db="EMBL/GenBank/DDBJ databases">
        <authorList>
            <person name="Varghese N."/>
            <person name="Submissions S."/>
        </authorList>
    </citation>
    <scope>NUCLEOTIDE SEQUENCE [LARGE SCALE GENOMIC DNA]</scope>
    <source>
        <strain evidence="5">DSM 173</strain>
    </source>
</reference>
<evidence type="ECO:0000256" key="1">
    <source>
        <dbReference type="ARBA" id="ARBA00005369"/>
    </source>
</evidence>
<dbReference type="EMBL" id="FNOW01000007">
    <property type="protein sequence ID" value="SDX59079.1"/>
    <property type="molecule type" value="Genomic_DNA"/>
</dbReference>